<feature type="domain" description="Ionotropic glutamate receptor C-terminal" evidence="10">
    <location>
        <begin position="303"/>
        <end position="586"/>
    </location>
</feature>
<accession>A0A7R9ESS2</accession>
<keyword evidence="6 9" id="KW-0472">Membrane</keyword>
<evidence type="ECO:0000256" key="6">
    <source>
        <dbReference type="ARBA" id="ARBA00023136"/>
    </source>
</evidence>
<evidence type="ECO:0000256" key="4">
    <source>
        <dbReference type="ARBA" id="ARBA00022692"/>
    </source>
</evidence>
<feature type="transmembrane region" description="Helical" evidence="9">
    <location>
        <begin position="384"/>
        <end position="407"/>
    </location>
</feature>
<evidence type="ECO:0000256" key="7">
    <source>
        <dbReference type="ARBA" id="ARBA00023170"/>
    </source>
</evidence>
<name>A0A7R9ESS2_9NEOP</name>
<dbReference type="AlphaFoldDB" id="A0A7R9ESS2"/>
<sequence length="610" mass="69292">MTEEIASRYFSNHQCVAVFGDMVYSRVKLNVPTMWVRIPLGKEDNTDHSILKALDASCEAFIIQLAEPETFIRKLLKLYKKATQRRNRKVLLLPEAASKDAQSSDNVLKMKELTFLPDLVVAKLNTSSDREVNFTIQLFTHKYVGKEDSEKPVLLDVWSQGKFLSGRNLFPDKLSNLMGKPLKYATFTYPPYAITQEEDFPPLYDGTEVRIALEFSKMCNGTSEFIVDSVNEFGEVWENDTGNGILGNVVEDRAYFGFGSLDLWLYEYQHLDLSYPYIRTAVTCLAPQPSRLPGWMTVILPFSLEMWWCLSLFTVLAIVTHYLIDRASIAILKVSTGPIEEQDLAKGASFGESTLLIVGLLLLQTPDDDIRHTGVRGPNRHMVNWLHVMFMLVTASYAGGLASVLTLPRYWPPIDTMADLAASNMPWAATHEAWAYILRGATDYVTSHVYQQFHVYKKEELRRRSTSRDLAFAIERLPAGHYAIGDFISEESVSSLRIMTEDVYWAHVTSYSRKGSPFIESYNRLIHRLIDSGLIRAWEGQVVRKFLPDRVQRAVRQSGDTVTEAEPTILEIQHVQGAYFILFFGLSASLIGFFGEIGVSHYRKKGKEHN</sequence>
<dbReference type="PANTHER" id="PTHR42643">
    <property type="entry name" value="IONOTROPIC RECEPTOR 20A-RELATED"/>
    <property type="match status" value="1"/>
</dbReference>
<keyword evidence="8" id="KW-0325">Glycoprotein</keyword>
<evidence type="ECO:0000256" key="2">
    <source>
        <dbReference type="ARBA" id="ARBA00008685"/>
    </source>
</evidence>
<dbReference type="GO" id="GO:0050906">
    <property type="term" value="P:detection of stimulus involved in sensory perception"/>
    <property type="evidence" value="ECO:0007669"/>
    <property type="project" value="UniProtKB-ARBA"/>
</dbReference>
<protein>
    <recommendedName>
        <fullName evidence="10">Ionotropic glutamate receptor C-terminal domain-containing protein</fullName>
    </recommendedName>
</protein>
<evidence type="ECO:0000313" key="11">
    <source>
        <dbReference type="EMBL" id="CAD7440683.1"/>
    </source>
</evidence>
<feature type="transmembrane region" description="Helical" evidence="9">
    <location>
        <begin position="306"/>
        <end position="324"/>
    </location>
</feature>
<keyword evidence="5 9" id="KW-1133">Transmembrane helix</keyword>
<dbReference type="SUPFAM" id="SSF53850">
    <property type="entry name" value="Periplasmic binding protein-like II"/>
    <property type="match status" value="1"/>
</dbReference>
<evidence type="ECO:0000259" key="10">
    <source>
        <dbReference type="Pfam" id="PF00060"/>
    </source>
</evidence>
<dbReference type="GO" id="GO:0005886">
    <property type="term" value="C:plasma membrane"/>
    <property type="evidence" value="ECO:0007669"/>
    <property type="project" value="UniProtKB-SubCell"/>
</dbReference>
<comment type="subcellular location">
    <subcellularLocation>
        <location evidence="1">Cell membrane</location>
        <topology evidence="1">Multi-pass membrane protein</topology>
    </subcellularLocation>
</comment>
<proteinExistence type="inferred from homology"/>
<dbReference type="Pfam" id="PF00060">
    <property type="entry name" value="Lig_chan"/>
    <property type="match status" value="1"/>
</dbReference>
<feature type="transmembrane region" description="Helical" evidence="9">
    <location>
        <begin position="577"/>
        <end position="599"/>
    </location>
</feature>
<dbReference type="Gene3D" id="1.10.287.70">
    <property type="match status" value="1"/>
</dbReference>
<comment type="similarity">
    <text evidence="2">Belongs to the glutamate-gated ion channel (TC 1.A.10.1) family.</text>
</comment>
<gene>
    <name evidence="11" type="ORF">TBIB3V08_LOCUS3177</name>
</gene>
<evidence type="ECO:0000256" key="9">
    <source>
        <dbReference type="SAM" id="Phobius"/>
    </source>
</evidence>
<evidence type="ECO:0000256" key="3">
    <source>
        <dbReference type="ARBA" id="ARBA00022475"/>
    </source>
</evidence>
<dbReference type="EMBL" id="OD565053">
    <property type="protein sequence ID" value="CAD7440683.1"/>
    <property type="molecule type" value="Genomic_DNA"/>
</dbReference>
<dbReference type="InterPro" id="IPR001320">
    <property type="entry name" value="Iontro_rcpt_C"/>
</dbReference>
<evidence type="ECO:0000256" key="5">
    <source>
        <dbReference type="ARBA" id="ARBA00022989"/>
    </source>
</evidence>
<keyword evidence="4 9" id="KW-0812">Transmembrane</keyword>
<keyword evidence="3" id="KW-1003">Cell membrane</keyword>
<keyword evidence="7" id="KW-0675">Receptor</keyword>
<evidence type="ECO:0000256" key="8">
    <source>
        <dbReference type="ARBA" id="ARBA00023180"/>
    </source>
</evidence>
<dbReference type="GO" id="GO:0015276">
    <property type="term" value="F:ligand-gated monoatomic ion channel activity"/>
    <property type="evidence" value="ECO:0007669"/>
    <property type="project" value="InterPro"/>
</dbReference>
<dbReference type="PANTHER" id="PTHR42643:SF40">
    <property type="entry name" value="IONOTROPIC RECEPTOR 41A-RELATED"/>
    <property type="match status" value="1"/>
</dbReference>
<dbReference type="Gene3D" id="3.40.190.10">
    <property type="entry name" value="Periplasmic binding protein-like II"/>
    <property type="match status" value="1"/>
</dbReference>
<reference evidence="11" key="1">
    <citation type="submission" date="2020-11" db="EMBL/GenBank/DDBJ databases">
        <authorList>
            <person name="Tran Van P."/>
        </authorList>
    </citation>
    <scope>NUCLEOTIDE SEQUENCE</scope>
</reference>
<dbReference type="InterPro" id="IPR052192">
    <property type="entry name" value="Insect_Ionotropic_Sensory_Rcpt"/>
</dbReference>
<organism evidence="11">
    <name type="scientific">Timema bartmani</name>
    <dbReference type="NCBI Taxonomy" id="61472"/>
    <lineage>
        <taxon>Eukaryota</taxon>
        <taxon>Metazoa</taxon>
        <taxon>Ecdysozoa</taxon>
        <taxon>Arthropoda</taxon>
        <taxon>Hexapoda</taxon>
        <taxon>Insecta</taxon>
        <taxon>Pterygota</taxon>
        <taxon>Neoptera</taxon>
        <taxon>Polyneoptera</taxon>
        <taxon>Phasmatodea</taxon>
        <taxon>Timematodea</taxon>
        <taxon>Timematoidea</taxon>
        <taxon>Timematidae</taxon>
        <taxon>Timema</taxon>
    </lineage>
</organism>
<evidence type="ECO:0000256" key="1">
    <source>
        <dbReference type="ARBA" id="ARBA00004651"/>
    </source>
</evidence>